<reference evidence="2" key="1">
    <citation type="submission" date="2017-08" db="EMBL/GenBank/DDBJ databases">
        <authorList>
            <person name="Imhoff J.F."/>
            <person name="Rahn T."/>
            <person name="Kuenzel S."/>
            <person name="Neulinger S.C."/>
        </authorList>
    </citation>
    <scope>NUCLEOTIDE SEQUENCE</scope>
    <source>
        <strain evidence="2">IM 151</strain>
    </source>
</reference>
<feature type="domain" description="Peptidase C14 caspase" evidence="1">
    <location>
        <begin position="3"/>
        <end position="272"/>
    </location>
</feature>
<dbReference type="Pfam" id="PF00656">
    <property type="entry name" value="Peptidase_C14"/>
    <property type="match status" value="1"/>
</dbReference>
<evidence type="ECO:0000259" key="1">
    <source>
        <dbReference type="Pfam" id="PF00656"/>
    </source>
</evidence>
<comment type="caution">
    <text evidence="2">The sequence shown here is derived from an EMBL/GenBank/DDBJ whole genome shotgun (WGS) entry which is preliminary data.</text>
</comment>
<proteinExistence type="predicted"/>
<sequence>MANKALVVGINNYAGSNALSCCVNDAKAVAALLKTKLGFNSGDVTELHDEAATKARVKSGLQRLLQGATRDDRLLFFFSGHGYRKEYGQELRDTLVMQDHTFLDEQELRDAMVGVPHGTFTILLDACFSGGAEKFFLDEDGRIVDLGGRPKTWVPDTKDFNDTYAGRRVVGLVHRPFGGAASRDDGKGYVPGAGALVLPLKLEESRALLLAACKDDETARDGNQKTNYKSVFTYALMNQIDTLGASSSTLDLANGAANLLTDMGHPQTPTLKTPIAPNGLETRPFVVFNGGSKGLAPEIDPKGWLDVALQLGGVIAPAVVSALPTIVGAVQGRPAVAAGAAKGQGFGQDDSKGWQDIASVIVEKVVPFAIKLVPAVLQAVQQASAADEPGRKNLAVELDQKDWADLATNIGAAAVPVLLQAVPAFIGAGGSAAATKGLRAGELDQKGWADLAAGIANAVLPVALQLVPQVLDILGGKGTAKAKALDDKGWLDIAAKISAAVVPLIVEVVPDVVRAIQELLPAGSGGHKSLLELDEGSKAWYDTIGAIVSQAASIAVPLLPLVLTLL</sequence>
<dbReference type="EMBL" id="NRRU01000065">
    <property type="protein sequence ID" value="MBK1714355.1"/>
    <property type="molecule type" value="Genomic_DNA"/>
</dbReference>
<protein>
    <recommendedName>
        <fullName evidence="1">Peptidase C14 caspase domain-containing protein</fullName>
    </recommendedName>
</protein>
<dbReference type="Gene3D" id="3.40.50.1460">
    <property type="match status" value="1"/>
</dbReference>
<name>A0ABS1DXI4_RUBGE</name>
<dbReference type="InterPro" id="IPR029030">
    <property type="entry name" value="Caspase-like_dom_sf"/>
</dbReference>
<dbReference type="Proteomes" id="UP001041814">
    <property type="component" value="Unassembled WGS sequence"/>
</dbReference>
<dbReference type="SUPFAM" id="SSF52129">
    <property type="entry name" value="Caspase-like"/>
    <property type="match status" value="1"/>
</dbReference>
<dbReference type="RefSeq" id="WP_200379280.1">
    <property type="nucleotide sequence ID" value="NZ_NRRU01000065.1"/>
</dbReference>
<dbReference type="InterPro" id="IPR050452">
    <property type="entry name" value="Metacaspase"/>
</dbReference>
<organism evidence="2 3">
    <name type="scientific">Rubrivivax gelatinosus</name>
    <name type="common">Rhodocyclus gelatinosus</name>
    <name type="synonym">Rhodopseudomonas gelatinosa</name>
    <dbReference type="NCBI Taxonomy" id="28068"/>
    <lineage>
        <taxon>Bacteria</taxon>
        <taxon>Pseudomonadati</taxon>
        <taxon>Pseudomonadota</taxon>
        <taxon>Betaproteobacteria</taxon>
        <taxon>Burkholderiales</taxon>
        <taxon>Sphaerotilaceae</taxon>
        <taxon>Rubrivivax</taxon>
    </lineage>
</organism>
<dbReference type="PANTHER" id="PTHR48104">
    <property type="entry name" value="METACASPASE-4"/>
    <property type="match status" value="1"/>
</dbReference>
<keyword evidence="3" id="KW-1185">Reference proteome</keyword>
<gene>
    <name evidence="2" type="ORF">CKO43_16410</name>
</gene>
<evidence type="ECO:0000313" key="3">
    <source>
        <dbReference type="Proteomes" id="UP001041814"/>
    </source>
</evidence>
<evidence type="ECO:0000313" key="2">
    <source>
        <dbReference type="EMBL" id="MBK1714355.1"/>
    </source>
</evidence>
<accession>A0ABS1DXI4</accession>
<reference evidence="2" key="2">
    <citation type="journal article" date="2020" name="Microorganisms">
        <title>Osmotic Adaptation and Compatible Solute Biosynthesis of Phototrophic Bacteria as Revealed from Genome Analyses.</title>
        <authorList>
            <person name="Imhoff J.F."/>
            <person name="Rahn T."/>
            <person name="Kunzel S."/>
            <person name="Keller A."/>
            <person name="Neulinger S.C."/>
        </authorList>
    </citation>
    <scope>NUCLEOTIDE SEQUENCE</scope>
    <source>
        <strain evidence="2">IM 151</strain>
    </source>
</reference>
<dbReference type="PANTHER" id="PTHR48104:SF30">
    <property type="entry name" value="METACASPASE-1"/>
    <property type="match status" value="1"/>
</dbReference>
<dbReference type="InterPro" id="IPR011600">
    <property type="entry name" value="Pept_C14_caspase"/>
</dbReference>